<name>A0A0F7UIR9_NEOCL</name>
<dbReference type="AlphaFoldDB" id="A0A0F7UIR9"/>
<dbReference type="Gene3D" id="2.170.120.12">
    <property type="entry name" value="DNA-directed RNA polymerase, insert domain"/>
    <property type="match status" value="1"/>
</dbReference>
<feature type="compositionally biased region" description="Low complexity" evidence="3">
    <location>
        <begin position="402"/>
        <end position="418"/>
    </location>
</feature>
<dbReference type="InterPro" id="IPR036643">
    <property type="entry name" value="RNApol_insert_sf"/>
</dbReference>
<evidence type="ECO:0000256" key="2">
    <source>
        <dbReference type="ARBA" id="ARBA00023163"/>
    </source>
</evidence>
<feature type="compositionally biased region" description="Basic residues" evidence="3">
    <location>
        <begin position="673"/>
        <end position="684"/>
    </location>
</feature>
<dbReference type="SUPFAM" id="SSF55257">
    <property type="entry name" value="RBP11-like subunits of RNA polymerase"/>
    <property type="match status" value="1"/>
</dbReference>
<dbReference type="InterPro" id="IPR036603">
    <property type="entry name" value="RBP11-like"/>
</dbReference>
<evidence type="ECO:0000259" key="5">
    <source>
        <dbReference type="SMART" id="SM00662"/>
    </source>
</evidence>
<evidence type="ECO:0000256" key="3">
    <source>
        <dbReference type="SAM" id="MobiDB-lite"/>
    </source>
</evidence>
<feature type="region of interest" description="Disordered" evidence="3">
    <location>
        <begin position="372"/>
        <end position="430"/>
    </location>
</feature>
<feature type="compositionally biased region" description="Basic residues" evidence="3">
    <location>
        <begin position="1000"/>
        <end position="1010"/>
    </location>
</feature>
<gene>
    <name evidence="6" type="ORF">BN1204_056460</name>
</gene>
<protein>
    <submittedName>
        <fullName evidence="6">RNA polymerase Rpb3/Rpb11 dimerisation domain-containing protein, putative</fullName>
    </submittedName>
</protein>
<dbReference type="InterPro" id="IPR011263">
    <property type="entry name" value="DNA-dir_RNA_pol_RpoA/D/Rpb3"/>
</dbReference>
<evidence type="ECO:0000313" key="6">
    <source>
        <dbReference type="EMBL" id="CEL69949.1"/>
    </source>
</evidence>
<sequence length="1143" mass="125043">MARERGPTHPLRLLAHLLLVFLNLSVSSFPPVGFSTLSSGCLPSPTASSSLCRRALSAFPFPYTSSSASPPPPASNGDEDCLWSPPPVFFPLFPTLLPSEALTFRSLKLPLRDLALFKSSCRQFPFASPFLSPSNAFSSVSVPASRVPFCSAPLSFLSPSFPLGDLHSLNGSLLAEPRRRRPSCAFVCLSASSSRSCSASPSSVSCARLHQPAVALSHSSRVSTLTSLFSYRVSALLRPSPLSPAALSPFSPLSPLLRRSSPRPQLPAPASFLGAFLASPEPGFPSRSSSRLSVSPRYGDAGLEDEEAPINFYTDAPRSDAAPSRTPSEHDSTASPPSPDAPPSSESYSPASVFATNELAMYYAAARLRGDTPPLPGEPAAAPFPSAPPKAERQPGKRKSRASSSASSSSFSSSPAAAVEARAGETGLDDAQAAAQALTPTTLYNRGPRFPHVELHPKNLTGAPASLLSKDEQQYLWRHGYFAADHVNQTETWKNWHLLNRGRWTDPGVEKLPNITTLRGVEEPPFHRVPLQFWDEARGLSHDVRHYPIYEEFYNSTTLDPTIYTPRYNLTLLPFTPAYVPRRDRMGLQYGDARIFDTWPSWDKEFTLRVEEATNVTVIPETGHLYQKLYIGPIPVTTGWTMGSLIKAFAAQRCPGHAVVALKLHAPPQAAKKGARKGRLKTREKRSEAHMHGAVASEGEGEPGGGDGEQTQPMVTKLPSVREDILEIALNLKGVAFETLAPRESACIRVKVVGPQLLVAGMIGWPSFVRVANPEHFIAKVEEGGVLDLEIKLEWGRGAWLADLHGLYREEEGVDTRCYKRRRIWEVDNRGFYPTSCVFGACTMMRLAVHKLMGTRFCQDRQVSTNPTEQLVVEIWTDASKSPKEVLAFALQDMLAWLLDLRRQLVQDVDWKTEDEDLNASWKHVAAWTEAKALQDRLGGPPLMVWEDPSQGLKLAEGEKSFAMPEFRPPPCPVHPVSWLKRELARSPYPADGYSDSSKPRKKAGRRRKKIQDDDDAETPEAGEKETEATGTRACPGNLHTQESSAEPALEEGKPVSTTTEKRARQAKTQERRAKRGPSEVLLASISGLPPKALHSLHEFGLATLADVRDYTPQQLRKIPHVGSATVALLESLLSQHSDASPC</sequence>
<dbReference type="GO" id="GO:0000428">
    <property type="term" value="C:DNA-directed RNA polymerase complex"/>
    <property type="evidence" value="ECO:0007669"/>
    <property type="project" value="UniProtKB-KW"/>
</dbReference>
<dbReference type="InterPro" id="IPR011262">
    <property type="entry name" value="DNA-dir_RNA_pol_insert"/>
</dbReference>
<dbReference type="GO" id="GO:0006351">
    <property type="term" value="P:DNA-templated transcription"/>
    <property type="evidence" value="ECO:0007669"/>
    <property type="project" value="InterPro"/>
</dbReference>
<proteinExistence type="predicted"/>
<dbReference type="SUPFAM" id="SSF56553">
    <property type="entry name" value="Insert subdomain of RNA polymerase alpha subunit"/>
    <property type="match status" value="1"/>
</dbReference>
<keyword evidence="2" id="KW-0804">Transcription</keyword>
<organism evidence="6">
    <name type="scientific">Neospora caninum (strain Liverpool)</name>
    <dbReference type="NCBI Taxonomy" id="572307"/>
    <lineage>
        <taxon>Eukaryota</taxon>
        <taxon>Sar</taxon>
        <taxon>Alveolata</taxon>
        <taxon>Apicomplexa</taxon>
        <taxon>Conoidasida</taxon>
        <taxon>Coccidia</taxon>
        <taxon>Eucoccidiorida</taxon>
        <taxon>Eimeriorina</taxon>
        <taxon>Sarcocystidae</taxon>
        <taxon>Neospora</taxon>
    </lineage>
</organism>
<feature type="signal peptide" evidence="4">
    <location>
        <begin position="1"/>
        <end position="28"/>
    </location>
</feature>
<feature type="domain" description="DNA-directed RNA polymerase RpoA/D/Rpb3-type" evidence="5">
    <location>
        <begin position="712"/>
        <end position="904"/>
    </location>
</feature>
<feature type="compositionally biased region" description="Basic and acidic residues" evidence="3">
    <location>
        <begin position="1060"/>
        <end position="1072"/>
    </location>
</feature>
<feature type="region of interest" description="Disordered" evidence="3">
    <location>
        <begin position="283"/>
        <end position="350"/>
    </location>
</feature>
<accession>A0A0F7UIR9</accession>
<evidence type="ECO:0000256" key="4">
    <source>
        <dbReference type="SAM" id="SignalP"/>
    </source>
</evidence>
<reference evidence="6" key="1">
    <citation type="journal article" date="2015" name="PLoS ONE">
        <title>Comprehensive Evaluation of Toxoplasma gondii VEG and Neospora caninum LIV Genomes with Tachyzoite Stage Transcriptome and Proteome Defines Novel Transcript Features.</title>
        <authorList>
            <person name="Ramaprasad A."/>
            <person name="Mourier T."/>
            <person name="Naeem R."/>
            <person name="Malas T.B."/>
            <person name="Moussa E."/>
            <person name="Panigrahi A."/>
            <person name="Vermont S.J."/>
            <person name="Otto T.D."/>
            <person name="Wastling J."/>
            <person name="Pain A."/>
        </authorList>
    </citation>
    <scope>NUCLEOTIDE SEQUENCE</scope>
    <source>
        <strain evidence="6">Liverpool</strain>
    </source>
</reference>
<dbReference type="SMART" id="SM00662">
    <property type="entry name" value="RPOLD"/>
    <property type="match status" value="1"/>
</dbReference>
<feature type="region of interest" description="Disordered" evidence="3">
    <location>
        <begin position="988"/>
        <end position="1079"/>
    </location>
</feature>
<keyword evidence="4" id="KW-0732">Signal</keyword>
<evidence type="ECO:0000256" key="1">
    <source>
        <dbReference type="ARBA" id="ARBA00022478"/>
    </source>
</evidence>
<dbReference type="GO" id="GO:0003899">
    <property type="term" value="F:DNA-directed RNA polymerase activity"/>
    <property type="evidence" value="ECO:0007669"/>
    <property type="project" value="InterPro"/>
</dbReference>
<keyword evidence="1" id="KW-0240">DNA-directed RNA polymerase</keyword>
<dbReference type="EMBL" id="LN714486">
    <property type="protein sequence ID" value="CEL69949.1"/>
    <property type="molecule type" value="Genomic_DNA"/>
</dbReference>
<feature type="region of interest" description="Disordered" evidence="3">
    <location>
        <begin position="669"/>
        <end position="712"/>
    </location>
</feature>
<dbReference type="Gene3D" id="3.30.1360.10">
    <property type="entry name" value="RNA polymerase, RBP11-like subunit"/>
    <property type="match status" value="1"/>
</dbReference>
<feature type="compositionally biased region" description="Low complexity" evidence="3">
    <location>
        <begin position="285"/>
        <end position="297"/>
    </location>
</feature>
<dbReference type="Pfam" id="PF01000">
    <property type="entry name" value="RNA_pol_A_bac"/>
    <property type="match status" value="1"/>
</dbReference>
<feature type="chain" id="PRO_5002523133" evidence="4">
    <location>
        <begin position="29"/>
        <end position="1143"/>
    </location>
</feature>
<dbReference type="GO" id="GO:0046983">
    <property type="term" value="F:protein dimerization activity"/>
    <property type="evidence" value="ECO:0007669"/>
    <property type="project" value="InterPro"/>
</dbReference>